<evidence type="ECO:0000256" key="6">
    <source>
        <dbReference type="ARBA" id="ARBA00022840"/>
    </source>
</evidence>
<evidence type="ECO:0000256" key="3">
    <source>
        <dbReference type="ARBA" id="ARBA00022679"/>
    </source>
</evidence>
<evidence type="ECO:0000313" key="13">
    <source>
        <dbReference type="Proteomes" id="UP000007264"/>
    </source>
</evidence>
<accession>I0Z741</accession>
<evidence type="ECO:0000256" key="2">
    <source>
        <dbReference type="ARBA" id="ARBA00022527"/>
    </source>
</evidence>
<organism evidence="12 13">
    <name type="scientific">Coccomyxa subellipsoidea (strain C-169)</name>
    <name type="common">Green microalga</name>
    <dbReference type="NCBI Taxonomy" id="574566"/>
    <lineage>
        <taxon>Eukaryota</taxon>
        <taxon>Viridiplantae</taxon>
        <taxon>Chlorophyta</taxon>
        <taxon>core chlorophytes</taxon>
        <taxon>Trebouxiophyceae</taxon>
        <taxon>Trebouxiophyceae incertae sedis</taxon>
        <taxon>Coccomyxaceae</taxon>
        <taxon>Coccomyxa</taxon>
        <taxon>Coccomyxa subellipsoidea</taxon>
    </lineage>
</organism>
<dbReference type="PROSITE" id="PS50011">
    <property type="entry name" value="PROTEIN_KINASE_DOM"/>
    <property type="match status" value="1"/>
</dbReference>
<dbReference type="SMART" id="SM00220">
    <property type="entry name" value="S_TKc"/>
    <property type="match status" value="1"/>
</dbReference>
<dbReference type="RefSeq" id="XP_005651004.1">
    <property type="nucleotide sequence ID" value="XM_005650947.1"/>
</dbReference>
<dbReference type="PROSITE" id="PS00108">
    <property type="entry name" value="PROTEIN_KINASE_ST"/>
    <property type="match status" value="1"/>
</dbReference>
<dbReference type="InterPro" id="IPR008271">
    <property type="entry name" value="Ser/Thr_kinase_AS"/>
</dbReference>
<dbReference type="eggNOG" id="KOG0593">
    <property type="taxonomic scope" value="Eukaryota"/>
</dbReference>
<dbReference type="Pfam" id="PF00069">
    <property type="entry name" value="Pkinase"/>
    <property type="match status" value="1"/>
</dbReference>
<dbReference type="InterPro" id="IPR017441">
    <property type="entry name" value="Protein_kinase_ATP_BS"/>
</dbReference>
<dbReference type="PANTHER" id="PTHR24055">
    <property type="entry name" value="MITOGEN-ACTIVATED PROTEIN KINASE"/>
    <property type="match status" value="1"/>
</dbReference>
<evidence type="ECO:0000256" key="1">
    <source>
        <dbReference type="ARBA" id="ARBA00012425"/>
    </source>
</evidence>
<keyword evidence="5" id="KW-0418">Kinase</keyword>
<evidence type="ECO:0000256" key="9">
    <source>
        <dbReference type="PROSITE-ProRule" id="PRU10141"/>
    </source>
</evidence>
<dbReference type="Gene3D" id="3.30.200.20">
    <property type="entry name" value="Phosphorylase Kinase, domain 1"/>
    <property type="match status" value="1"/>
</dbReference>
<dbReference type="AlphaFoldDB" id="I0Z741"/>
<feature type="non-terminal residue" evidence="12">
    <location>
        <position position="1"/>
    </location>
</feature>
<dbReference type="OrthoDB" id="548217at2759"/>
<evidence type="ECO:0000313" key="12">
    <source>
        <dbReference type="EMBL" id="EIE26460.1"/>
    </source>
</evidence>
<comment type="catalytic activity">
    <reaction evidence="7">
        <text>L-threonyl-[protein] + ATP = O-phospho-L-threonyl-[protein] + ADP + H(+)</text>
        <dbReference type="Rhea" id="RHEA:46608"/>
        <dbReference type="Rhea" id="RHEA-COMP:11060"/>
        <dbReference type="Rhea" id="RHEA-COMP:11605"/>
        <dbReference type="ChEBI" id="CHEBI:15378"/>
        <dbReference type="ChEBI" id="CHEBI:30013"/>
        <dbReference type="ChEBI" id="CHEBI:30616"/>
        <dbReference type="ChEBI" id="CHEBI:61977"/>
        <dbReference type="ChEBI" id="CHEBI:456216"/>
        <dbReference type="EC" id="2.7.11.22"/>
    </reaction>
</comment>
<dbReference type="PROSITE" id="PS00107">
    <property type="entry name" value="PROTEIN_KINASE_ATP"/>
    <property type="match status" value="1"/>
</dbReference>
<dbReference type="STRING" id="574566.I0Z741"/>
<dbReference type="EC" id="2.7.11.22" evidence="1"/>
<dbReference type="InterPro" id="IPR011009">
    <property type="entry name" value="Kinase-like_dom_sf"/>
</dbReference>
<dbReference type="InterPro" id="IPR050117">
    <property type="entry name" value="MAPK"/>
</dbReference>
<keyword evidence="3" id="KW-0808">Transferase</keyword>
<dbReference type="SUPFAM" id="SSF56112">
    <property type="entry name" value="Protein kinase-like (PK-like)"/>
    <property type="match status" value="1"/>
</dbReference>
<comment type="caution">
    <text evidence="12">The sequence shown here is derived from an EMBL/GenBank/DDBJ whole genome shotgun (WGS) entry which is preliminary data.</text>
</comment>
<feature type="domain" description="Protein kinase" evidence="11">
    <location>
        <begin position="2"/>
        <end position="289"/>
    </location>
</feature>
<sequence>QYEDLGCIGEGTYGVVIKCRHRETGQLVAIKQFKESDDDEQVQKTVEREVRILKALAHVNVVSLLDVFCARGRVHLVFEYVERTVLDCLKMQPRGLGDAPTRRIMWQLVKAVEYLHTQKVPLMHRDIKPENMLVSGAGLLKLCDFGFARPCAGAGGRAELSDYVATRWYRSPELLVGDRCYGPAVDVWAIGCMAVEMHTGDPLFPGESDVDQLWLILKGMGSLTPTHSHLLSRNPYFTGMRQPAVWEMEPLEVRYRKFDLPLLQFLKACLHPNPEKRASCSELLRLPYLANVEASFGAEFLGAEVGTCLLLITCHRPAVPPAEHHASLRVTYQHTTWYNC</sequence>
<comment type="catalytic activity">
    <reaction evidence="8">
        <text>L-seryl-[protein] + ATP = O-phospho-L-seryl-[protein] + ADP + H(+)</text>
        <dbReference type="Rhea" id="RHEA:17989"/>
        <dbReference type="Rhea" id="RHEA-COMP:9863"/>
        <dbReference type="Rhea" id="RHEA-COMP:11604"/>
        <dbReference type="ChEBI" id="CHEBI:15378"/>
        <dbReference type="ChEBI" id="CHEBI:29999"/>
        <dbReference type="ChEBI" id="CHEBI:30616"/>
        <dbReference type="ChEBI" id="CHEBI:83421"/>
        <dbReference type="ChEBI" id="CHEBI:456216"/>
        <dbReference type="EC" id="2.7.11.22"/>
    </reaction>
</comment>
<evidence type="ECO:0000259" key="11">
    <source>
        <dbReference type="PROSITE" id="PS50011"/>
    </source>
</evidence>
<name>I0Z741_COCSC</name>
<keyword evidence="13" id="KW-1185">Reference proteome</keyword>
<evidence type="ECO:0000256" key="4">
    <source>
        <dbReference type="ARBA" id="ARBA00022741"/>
    </source>
</evidence>
<dbReference type="GO" id="GO:0005524">
    <property type="term" value="F:ATP binding"/>
    <property type="evidence" value="ECO:0007669"/>
    <property type="project" value="UniProtKB-UniRule"/>
</dbReference>
<dbReference type="GO" id="GO:0004693">
    <property type="term" value="F:cyclin-dependent protein serine/threonine kinase activity"/>
    <property type="evidence" value="ECO:0007669"/>
    <property type="project" value="UniProtKB-EC"/>
</dbReference>
<protein>
    <recommendedName>
        <fullName evidence="1">cyclin-dependent kinase</fullName>
        <ecNumber evidence="1">2.7.11.22</ecNumber>
    </recommendedName>
</protein>
<evidence type="ECO:0000256" key="5">
    <source>
        <dbReference type="ARBA" id="ARBA00022777"/>
    </source>
</evidence>
<keyword evidence="2 10" id="KW-0723">Serine/threonine-protein kinase</keyword>
<proteinExistence type="inferred from homology"/>
<dbReference type="KEGG" id="csl:COCSUDRAFT_11826"/>
<feature type="binding site" evidence="9">
    <location>
        <position position="31"/>
    </location>
    <ligand>
        <name>ATP</name>
        <dbReference type="ChEBI" id="CHEBI:30616"/>
    </ligand>
</feature>
<dbReference type="Gene3D" id="1.10.510.10">
    <property type="entry name" value="Transferase(Phosphotransferase) domain 1"/>
    <property type="match status" value="1"/>
</dbReference>
<dbReference type="FunFam" id="1.10.510.10:FF:000624">
    <property type="entry name" value="Mitogen-activated protein kinase"/>
    <property type="match status" value="1"/>
</dbReference>
<gene>
    <name evidence="12" type="ORF">COCSUDRAFT_11826</name>
</gene>
<dbReference type="EMBL" id="AGSI01000002">
    <property type="protein sequence ID" value="EIE26460.1"/>
    <property type="molecule type" value="Genomic_DNA"/>
</dbReference>
<dbReference type="Proteomes" id="UP000007264">
    <property type="component" value="Unassembled WGS sequence"/>
</dbReference>
<dbReference type="GeneID" id="17044470"/>
<reference evidence="12 13" key="1">
    <citation type="journal article" date="2012" name="Genome Biol.">
        <title>The genome of the polar eukaryotic microalga coccomyxa subellipsoidea reveals traits of cold adaptation.</title>
        <authorList>
            <person name="Blanc G."/>
            <person name="Agarkova I."/>
            <person name="Grimwood J."/>
            <person name="Kuo A."/>
            <person name="Brueggeman A."/>
            <person name="Dunigan D."/>
            <person name="Gurnon J."/>
            <person name="Ladunga I."/>
            <person name="Lindquist E."/>
            <person name="Lucas S."/>
            <person name="Pangilinan J."/>
            <person name="Proschold T."/>
            <person name="Salamov A."/>
            <person name="Schmutz J."/>
            <person name="Weeks D."/>
            <person name="Yamada T."/>
            <person name="Claverie J.M."/>
            <person name="Grigoriev I."/>
            <person name="Van Etten J."/>
            <person name="Lomsadze A."/>
            <person name="Borodovsky M."/>
        </authorList>
    </citation>
    <scope>NUCLEOTIDE SEQUENCE [LARGE SCALE GENOMIC DNA]</scope>
    <source>
        <strain evidence="12 13">C-169</strain>
    </source>
</reference>
<evidence type="ECO:0000256" key="7">
    <source>
        <dbReference type="ARBA" id="ARBA00047811"/>
    </source>
</evidence>
<evidence type="ECO:0000256" key="10">
    <source>
        <dbReference type="RuleBase" id="RU000304"/>
    </source>
</evidence>
<keyword evidence="4 9" id="KW-0547">Nucleotide-binding</keyword>
<dbReference type="FunFam" id="3.30.200.20:FF:000049">
    <property type="entry name" value="cyclin-dependent kinase-like 1 isoform X1"/>
    <property type="match status" value="1"/>
</dbReference>
<comment type="similarity">
    <text evidence="10">Belongs to the protein kinase superfamily.</text>
</comment>
<keyword evidence="6 9" id="KW-0067">ATP-binding</keyword>
<evidence type="ECO:0000256" key="8">
    <source>
        <dbReference type="ARBA" id="ARBA00048367"/>
    </source>
</evidence>
<dbReference type="InterPro" id="IPR000719">
    <property type="entry name" value="Prot_kinase_dom"/>
</dbReference>